<feature type="transmembrane region" description="Helical" evidence="6">
    <location>
        <begin position="68"/>
        <end position="84"/>
    </location>
</feature>
<keyword evidence="8" id="KW-1185">Reference proteome</keyword>
<dbReference type="Pfam" id="PF03073">
    <property type="entry name" value="TspO_MBR"/>
    <property type="match status" value="1"/>
</dbReference>
<sequence>MLSSLKPEMLLMLVPLIAGFGASAICPANKNDPANPVYTPPGWVFGAVWAILFMLLGYSWYRNSGDQKIMFVYSALVAALIIWIPLTNCFNKKTEGVWMIALCSTLTGVCMLLTSNVDRLLLMPLLAWLVFATVLSAITENNRSSVCAASHTSPMNLILMVPHA</sequence>
<evidence type="ECO:0000256" key="4">
    <source>
        <dbReference type="ARBA" id="ARBA00022989"/>
    </source>
</evidence>
<evidence type="ECO:0000256" key="5">
    <source>
        <dbReference type="ARBA" id="ARBA00023136"/>
    </source>
</evidence>
<feature type="transmembrane region" description="Helical" evidence="6">
    <location>
        <begin position="40"/>
        <end position="61"/>
    </location>
</feature>
<keyword evidence="5 6" id="KW-0472">Membrane</keyword>
<dbReference type="Gene3D" id="1.20.1260.100">
    <property type="entry name" value="TspO/MBR protein"/>
    <property type="match status" value="1"/>
</dbReference>
<dbReference type="GO" id="GO:0016020">
    <property type="term" value="C:membrane"/>
    <property type="evidence" value="ECO:0007669"/>
    <property type="project" value="UniProtKB-SubCell"/>
</dbReference>
<dbReference type="InterPro" id="IPR038330">
    <property type="entry name" value="TspO/MBR-related_sf"/>
</dbReference>
<evidence type="ECO:0000256" key="6">
    <source>
        <dbReference type="SAM" id="Phobius"/>
    </source>
</evidence>
<evidence type="ECO:0000256" key="1">
    <source>
        <dbReference type="ARBA" id="ARBA00004141"/>
    </source>
</evidence>
<dbReference type="Proteomes" id="UP000244773">
    <property type="component" value="Segment"/>
</dbReference>
<protein>
    <submittedName>
        <fullName evidence="7">TspO/MBR family protein</fullName>
    </submittedName>
</protein>
<name>A0A2P0VN25_9VIRU</name>
<organism evidence="7">
    <name type="scientific">Tetraselmis virus 1</name>
    <dbReference type="NCBI Taxonomy" id="2060617"/>
    <lineage>
        <taxon>Viruses</taxon>
        <taxon>Varidnaviria</taxon>
        <taxon>Bamfordvirae</taxon>
        <taxon>Nucleocytoviricota</taxon>
        <taxon>Megaviricetes</taxon>
        <taxon>Imitervirales</taxon>
        <taxon>Allomimiviridae</taxon>
        <taxon>Oceanusvirus</taxon>
        <taxon>Oceanusvirus kaneohense</taxon>
    </lineage>
</organism>
<comment type="subcellular location">
    <subcellularLocation>
        <location evidence="1">Membrane</location>
        <topology evidence="1">Multi-pass membrane protein</topology>
    </subcellularLocation>
</comment>
<evidence type="ECO:0000256" key="3">
    <source>
        <dbReference type="ARBA" id="ARBA00022692"/>
    </source>
</evidence>
<gene>
    <name evidence="7" type="ORF">TetV_199</name>
</gene>
<feature type="transmembrane region" description="Helical" evidence="6">
    <location>
        <begin position="120"/>
        <end position="138"/>
    </location>
</feature>
<dbReference type="InterPro" id="IPR004307">
    <property type="entry name" value="TspO_MBR"/>
</dbReference>
<evidence type="ECO:0000313" key="7">
    <source>
        <dbReference type="EMBL" id="AUF82291.1"/>
    </source>
</evidence>
<keyword evidence="4 6" id="KW-1133">Transmembrane helix</keyword>
<keyword evidence="3 6" id="KW-0812">Transmembrane</keyword>
<reference evidence="7" key="1">
    <citation type="journal article" date="2018" name="Virology">
        <title>A giant virus infecting green algae encodes key fermentation genes.</title>
        <authorList>
            <person name="Schvarcz C.R."/>
            <person name="Steward G.F."/>
        </authorList>
    </citation>
    <scope>NUCLEOTIDE SEQUENCE [LARGE SCALE GENOMIC DNA]</scope>
</reference>
<comment type="similarity">
    <text evidence="2">Belongs to the TspO/BZRP family.</text>
</comment>
<evidence type="ECO:0000256" key="2">
    <source>
        <dbReference type="ARBA" id="ARBA00007524"/>
    </source>
</evidence>
<dbReference type="PANTHER" id="PTHR10057:SF0">
    <property type="entry name" value="TRANSLOCATOR PROTEIN"/>
    <property type="match status" value="1"/>
</dbReference>
<proteinExistence type="inferred from homology"/>
<evidence type="ECO:0000313" key="8">
    <source>
        <dbReference type="Proteomes" id="UP000244773"/>
    </source>
</evidence>
<dbReference type="GO" id="GO:0033013">
    <property type="term" value="P:tetrapyrrole metabolic process"/>
    <property type="evidence" value="ECO:0007669"/>
    <property type="project" value="UniProtKB-ARBA"/>
</dbReference>
<accession>A0A2P0VN25</accession>
<dbReference type="PANTHER" id="PTHR10057">
    <property type="entry name" value="PERIPHERAL-TYPE BENZODIAZEPINE RECEPTOR"/>
    <property type="match status" value="1"/>
</dbReference>
<dbReference type="EMBL" id="KY322437">
    <property type="protein sequence ID" value="AUF82291.1"/>
    <property type="molecule type" value="Genomic_DNA"/>
</dbReference>
<feature type="transmembrane region" description="Helical" evidence="6">
    <location>
        <begin position="96"/>
        <end position="113"/>
    </location>
</feature>